<dbReference type="AlphaFoldDB" id="A0A8X6MGM5"/>
<protein>
    <submittedName>
        <fullName evidence="1">Uncharacterized protein</fullName>
    </submittedName>
</protein>
<evidence type="ECO:0000313" key="2">
    <source>
        <dbReference type="Proteomes" id="UP000887013"/>
    </source>
</evidence>
<gene>
    <name evidence="1" type="ORF">NPIL_674431</name>
</gene>
<keyword evidence="2" id="KW-1185">Reference proteome</keyword>
<name>A0A8X6MGM5_NEPPI</name>
<reference evidence="1" key="1">
    <citation type="submission" date="2020-08" db="EMBL/GenBank/DDBJ databases">
        <title>Multicomponent nature underlies the extraordinary mechanical properties of spider dragline silk.</title>
        <authorList>
            <person name="Kono N."/>
            <person name="Nakamura H."/>
            <person name="Mori M."/>
            <person name="Yoshida Y."/>
            <person name="Ohtoshi R."/>
            <person name="Malay A.D."/>
            <person name="Moran D.A.P."/>
            <person name="Tomita M."/>
            <person name="Numata K."/>
            <person name="Arakawa K."/>
        </authorList>
    </citation>
    <scope>NUCLEOTIDE SEQUENCE</scope>
</reference>
<comment type="caution">
    <text evidence="1">The sequence shown here is derived from an EMBL/GenBank/DDBJ whole genome shotgun (WGS) entry which is preliminary data.</text>
</comment>
<accession>A0A8X6MGM5</accession>
<sequence>MIQSSRPSLFLSSLISLKIRCVARLEQEAMSMSLEAARTFIRRCQTELKWDNLPNVTVMDVGCGYFLECCTALLEQFPDVEKLQYRDKGFTTRVRGKDKQNCVQEYSTANTEQGVSFGKHVSYA</sequence>
<proteinExistence type="predicted"/>
<dbReference type="Proteomes" id="UP000887013">
    <property type="component" value="Unassembled WGS sequence"/>
</dbReference>
<evidence type="ECO:0000313" key="1">
    <source>
        <dbReference type="EMBL" id="GFS51361.1"/>
    </source>
</evidence>
<organism evidence="1 2">
    <name type="scientific">Nephila pilipes</name>
    <name type="common">Giant wood spider</name>
    <name type="synonym">Nephila maculata</name>
    <dbReference type="NCBI Taxonomy" id="299642"/>
    <lineage>
        <taxon>Eukaryota</taxon>
        <taxon>Metazoa</taxon>
        <taxon>Ecdysozoa</taxon>
        <taxon>Arthropoda</taxon>
        <taxon>Chelicerata</taxon>
        <taxon>Arachnida</taxon>
        <taxon>Araneae</taxon>
        <taxon>Araneomorphae</taxon>
        <taxon>Entelegynae</taxon>
        <taxon>Araneoidea</taxon>
        <taxon>Nephilidae</taxon>
        <taxon>Nephila</taxon>
    </lineage>
</organism>
<dbReference type="EMBL" id="BMAW01045680">
    <property type="protein sequence ID" value="GFS51361.1"/>
    <property type="molecule type" value="Genomic_DNA"/>
</dbReference>